<dbReference type="Pfam" id="PF01388">
    <property type="entry name" value="ARID"/>
    <property type="match status" value="1"/>
</dbReference>
<evidence type="ECO:0000256" key="2">
    <source>
        <dbReference type="ARBA" id="ARBA00023163"/>
    </source>
</evidence>
<dbReference type="OMA" id="MAKRNTP"/>
<dbReference type="GO" id="GO:0005634">
    <property type="term" value="C:nucleus"/>
    <property type="evidence" value="ECO:0007669"/>
    <property type="project" value="TreeGrafter"/>
</dbReference>
<evidence type="ECO:0000313" key="7">
    <source>
        <dbReference type="Proteomes" id="UP000001861"/>
    </source>
</evidence>
<feature type="region of interest" description="Disordered" evidence="4">
    <location>
        <begin position="64"/>
        <end position="101"/>
    </location>
</feature>
<dbReference type="GO" id="GO:0000976">
    <property type="term" value="F:transcription cis-regulatory region binding"/>
    <property type="evidence" value="ECO:0007669"/>
    <property type="project" value="TreeGrafter"/>
</dbReference>
<feature type="region of interest" description="Disordered" evidence="4">
    <location>
        <begin position="282"/>
        <end position="399"/>
    </location>
</feature>
<dbReference type="eggNOG" id="KOG2744">
    <property type="taxonomic scope" value="Eukaryota"/>
</dbReference>
<dbReference type="STRING" id="240176.A8N1V6"/>
<dbReference type="FunCoup" id="A8N1V6">
    <property type="interactions" value="162"/>
</dbReference>
<feature type="compositionally biased region" description="Basic and acidic residues" evidence="4">
    <location>
        <begin position="339"/>
        <end position="354"/>
    </location>
</feature>
<dbReference type="GO" id="GO:0006357">
    <property type="term" value="P:regulation of transcription by RNA polymerase II"/>
    <property type="evidence" value="ECO:0007669"/>
    <property type="project" value="TreeGrafter"/>
</dbReference>
<protein>
    <recommendedName>
        <fullName evidence="5">ARID domain-containing protein</fullName>
    </recommendedName>
</protein>
<gene>
    <name evidence="6" type="ORF">CC1G_03649</name>
</gene>
<reference evidence="6 7" key="1">
    <citation type="journal article" date="2010" name="Proc. Natl. Acad. Sci. U.S.A.">
        <title>Insights into evolution of multicellular fungi from the assembled chromosomes of the mushroom Coprinopsis cinerea (Coprinus cinereus).</title>
        <authorList>
            <person name="Stajich J.E."/>
            <person name="Wilke S.K."/>
            <person name="Ahren D."/>
            <person name="Au C.H."/>
            <person name="Birren B.W."/>
            <person name="Borodovsky M."/>
            <person name="Burns C."/>
            <person name="Canback B."/>
            <person name="Casselton L.A."/>
            <person name="Cheng C.K."/>
            <person name="Deng J."/>
            <person name="Dietrich F.S."/>
            <person name="Fargo D.C."/>
            <person name="Farman M.L."/>
            <person name="Gathman A.C."/>
            <person name="Goldberg J."/>
            <person name="Guigo R."/>
            <person name="Hoegger P.J."/>
            <person name="Hooker J.B."/>
            <person name="Huggins A."/>
            <person name="James T.Y."/>
            <person name="Kamada T."/>
            <person name="Kilaru S."/>
            <person name="Kodira C."/>
            <person name="Kues U."/>
            <person name="Kupfer D."/>
            <person name="Kwan H.S."/>
            <person name="Lomsadze A."/>
            <person name="Li W."/>
            <person name="Lilly W.W."/>
            <person name="Ma L.J."/>
            <person name="Mackey A.J."/>
            <person name="Manning G."/>
            <person name="Martin F."/>
            <person name="Muraguchi H."/>
            <person name="Natvig D.O."/>
            <person name="Palmerini H."/>
            <person name="Ramesh M.A."/>
            <person name="Rehmeyer C.J."/>
            <person name="Roe B.A."/>
            <person name="Shenoy N."/>
            <person name="Stanke M."/>
            <person name="Ter-Hovhannisyan V."/>
            <person name="Tunlid A."/>
            <person name="Velagapudi R."/>
            <person name="Vision T.J."/>
            <person name="Zeng Q."/>
            <person name="Zolan M.E."/>
            <person name="Pukkila P.J."/>
        </authorList>
    </citation>
    <scope>NUCLEOTIDE SEQUENCE [LARGE SCALE GENOMIC DNA]</scope>
    <source>
        <strain evidence="7">Okayama-7 / 130 / ATCC MYA-4618 / FGSC 9003</strain>
    </source>
</reference>
<dbReference type="SMART" id="SM01014">
    <property type="entry name" value="ARID"/>
    <property type="match status" value="1"/>
</dbReference>
<dbReference type="SMART" id="SM00501">
    <property type="entry name" value="BRIGHT"/>
    <property type="match status" value="1"/>
</dbReference>
<dbReference type="InterPro" id="IPR036431">
    <property type="entry name" value="ARID_dom_sf"/>
</dbReference>
<dbReference type="InParanoid" id="A8N1V6"/>
<keyword evidence="1" id="KW-0805">Transcription regulation</keyword>
<dbReference type="Proteomes" id="UP000001861">
    <property type="component" value="Unassembled WGS sequence"/>
</dbReference>
<dbReference type="PROSITE" id="PS51011">
    <property type="entry name" value="ARID"/>
    <property type="match status" value="1"/>
</dbReference>
<dbReference type="PANTHER" id="PTHR13964:SF27">
    <property type="entry name" value="HAT-TRICK, ISOFORM D"/>
    <property type="match status" value="1"/>
</dbReference>
<feature type="domain" description="ARID" evidence="5">
    <location>
        <begin position="102"/>
        <end position="229"/>
    </location>
</feature>
<dbReference type="PANTHER" id="PTHR13964">
    <property type="entry name" value="RBP-RELATED"/>
    <property type="match status" value="1"/>
</dbReference>
<evidence type="ECO:0000256" key="3">
    <source>
        <dbReference type="ARBA" id="ARBA00023242"/>
    </source>
</evidence>
<dbReference type="EMBL" id="AACS02000001">
    <property type="protein sequence ID" value="EAU92862.2"/>
    <property type="molecule type" value="Genomic_DNA"/>
</dbReference>
<accession>A8N1V6</accession>
<dbReference type="CDD" id="cd16100">
    <property type="entry name" value="ARID"/>
    <property type="match status" value="1"/>
</dbReference>
<sequence length="894" mass="98641">MLPQTQQQGHGHGFGVNNFNLDPSQAAKQMALLTAAQNARIGGNPRPYLGGNQPPNHDLLSSGAAPVPHARHQIPNTANPNAPIPPLLEPSMSNPPNSRVSQQRQHGFLQGLHNLMAIRGMPLPPALTGIPVPNYDHSTSPWSAIEPGSEVGTFKVAGKDVNLFRLWGTVFQNGGGRVLEANNAWASLLPQFDLPEEFPTVQANGSTSVAKMLSQYYMAILLPFEESYRKNMQENQRKASLANRQAMMGNAPMPGSQPMPQQAIPNNAAQMQRNVNTPVQGMVGGGQPANGMPRYPSMPPQPQSRPASGMLMQGADSMLPTNHAPDLNMLDQDGQGIKRKLEIGDLEKRARPRTEPQPGSPMSIPSMDRNPSEPPPQVPQAPSAPAVAPPRPRTQPSRRKIEYIPLAREVDTYGGRDLRFIEGETVFSAQRRPLRELNDWGTVDIECLTMSIRSRLGPELSYALTTFTLLSTMRGQTPGSGFPIQQCPDLLEEALDLVEDIAFGGYEESHDPTLDSFDDDASIVTNHQLVNHILDEQSLPFAGLEPHQGSKDADLGPQQRPANYIVTVFNIIRNLTVIDDNIRYLAHHTRLLDVLLRTCKVVEKDGAFKPASPALSLNDLVLIRKDMLYSLLALSGFTNLASPDIPPKAASRITKRIFELIASYLIDPQEAVPPTYSVQHIGIPFGGNMRPSTLVQIALETWNHFSQPDPIRKLMVKAIPHHLLWTLFEALVHRLPMSDLDFQLVSREIWLSHLEAIIMAIYSLAFMAPPDLKEKMRSDRKLKFNAISARMLQRFFMNGAELRAIFLVCARRVTETLKVLDDKKDPFENPVDSTGPTLSFGMGFADASDNGPEKGTGLLGGYSRDLWPTLTLREVQSDEIMFGELESLVRVECQ</sequence>
<dbReference type="GeneID" id="6005281"/>
<comment type="caution">
    <text evidence="6">The sequence shown here is derived from an EMBL/GenBank/DDBJ whole genome shotgun (WGS) entry which is preliminary data.</text>
</comment>
<organism evidence="6 7">
    <name type="scientific">Coprinopsis cinerea (strain Okayama-7 / 130 / ATCC MYA-4618 / FGSC 9003)</name>
    <name type="common">Inky cap fungus</name>
    <name type="synonym">Hormographiella aspergillata</name>
    <dbReference type="NCBI Taxonomy" id="240176"/>
    <lineage>
        <taxon>Eukaryota</taxon>
        <taxon>Fungi</taxon>
        <taxon>Dikarya</taxon>
        <taxon>Basidiomycota</taxon>
        <taxon>Agaricomycotina</taxon>
        <taxon>Agaricomycetes</taxon>
        <taxon>Agaricomycetidae</taxon>
        <taxon>Agaricales</taxon>
        <taxon>Agaricineae</taxon>
        <taxon>Psathyrellaceae</taxon>
        <taxon>Coprinopsis</taxon>
    </lineage>
</organism>
<dbReference type="OrthoDB" id="1938591at2759"/>
<dbReference type="InterPro" id="IPR001606">
    <property type="entry name" value="ARID_dom"/>
</dbReference>
<dbReference type="InterPro" id="IPR051232">
    <property type="entry name" value="ARID/SWI1_ChromRemod"/>
</dbReference>
<evidence type="ECO:0000256" key="1">
    <source>
        <dbReference type="ARBA" id="ARBA00023015"/>
    </source>
</evidence>
<name>A8N1V6_COPC7</name>
<dbReference type="AlphaFoldDB" id="A8N1V6"/>
<keyword evidence="2" id="KW-0804">Transcription</keyword>
<feature type="region of interest" description="Disordered" evidence="4">
    <location>
        <begin position="1"/>
        <end position="20"/>
    </location>
</feature>
<dbReference type="RefSeq" id="XP_001828855.2">
    <property type="nucleotide sequence ID" value="XM_001828803.2"/>
</dbReference>
<evidence type="ECO:0000259" key="5">
    <source>
        <dbReference type="PROSITE" id="PS51011"/>
    </source>
</evidence>
<feature type="compositionally biased region" description="Polar residues" evidence="4">
    <location>
        <begin position="91"/>
        <end position="101"/>
    </location>
</feature>
<evidence type="ECO:0000256" key="4">
    <source>
        <dbReference type="SAM" id="MobiDB-lite"/>
    </source>
</evidence>
<evidence type="ECO:0000313" key="6">
    <source>
        <dbReference type="EMBL" id="EAU92862.2"/>
    </source>
</evidence>
<proteinExistence type="predicted"/>
<dbReference type="Gene3D" id="1.10.150.60">
    <property type="entry name" value="ARID DNA-binding domain"/>
    <property type="match status" value="1"/>
</dbReference>
<keyword evidence="3" id="KW-0539">Nucleus</keyword>
<dbReference type="VEuPathDB" id="FungiDB:CC1G_03649"/>
<dbReference type="SUPFAM" id="SSF46774">
    <property type="entry name" value="ARID-like"/>
    <property type="match status" value="1"/>
</dbReference>
<keyword evidence="7" id="KW-1185">Reference proteome</keyword>
<dbReference type="KEGG" id="cci:CC1G_03649"/>
<dbReference type="HOGENOM" id="CLU_014090_0_0_1"/>